<dbReference type="InterPro" id="IPR001412">
    <property type="entry name" value="aa-tRNA-synth_I_CS"/>
</dbReference>
<evidence type="ECO:0000256" key="3">
    <source>
        <dbReference type="ARBA" id="ARBA00022741"/>
    </source>
</evidence>
<feature type="binding site" evidence="8">
    <location>
        <begin position="152"/>
        <end position="154"/>
    </location>
    <ligand>
        <name>ATP</name>
        <dbReference type="ChEBI" id="CHEBI:30616"/>
    </ligand>
</feature>
<dbReference type="PANTHER" id="PTHR43766">
    <property type="entry name" value="TRYPTOPHAN--TRNA LIGASE, MITOCHONDRIAL"/>
    <property type="match status" value="1"/>
</dbReference>
<dbReference type="InterPro" id="IPR002306">
    <property type="entry name" value="Trp-tRNA-ligase"/>
</dbReference>
<feature type="binding site" evidence="8">
    <location>
        <position position="140"/>
    </location>
    <ligand>
        <name>L-tryptophan</name>
        <dbReference type="ChEBI" id="CHEBI:57912"/>
    </ligand>
</feature>
<comment type="catalytic activity">
    <reaction evidence="7 8">
        <text>tRNA(Trp) + L-tryptophan + ATP = L-tryptophyl-tRNA(Trp) + AMP + diphosphate + H(+)</text>
        <dbReference type="Rhea" id="RHEA:24080"/>
        <dbReference type="Rhea" id="RHEA-COMP:9671"/>
        <dbReference type="Rhea" id="RHEA-COMP:9705"/>
        <dbReference type="ChEBI" id="CHEBI:15378"/>
        <dbReference type="ChEBI" id="CHEBI:30616"/>
        <dbReference type="ChEBI" id="CHEBI:33019"/>
        <dbReference type="ChEBI" id="CHEBI:57912"/>
        <dbReference type="ChEBI" id="CHEBI:78442"/>
        <dbReference type="ChEBI" id="CHEBI:78535"/>
        <dbReference type="ChEBI" id="CHEBI:456215"/>
        <dbReference type="EC" id="6.1.1.2"/>
    </reaction>
</comment>
<dbReference type="CDD" id="cd00806">
    <property type="entry name" value="TrpRS_core"/>
    <property type="match status" value="1"/>
</dbReference>
<comment type="subcellular location">
    <subcellularLocation>
        <location evidence="8">Cytoplasm</location>
    </subcellularLocation>
</comment>
<reference evidence="10 11" key="1">
    <citation type="submission" date="2019-10" db="EMBL/GenBank/DDBJ databases">
        <title>Alkaliphilus serpentinus sp. nov. and Alkaliphilus pronyensis sp. nov., two novel anaerobic alkaliphilic species isolated from the serpentinized-hosted hydrothermal field of the Prony Bay (New Caledonia).</title>
        <authorList>
            <person name="Postec A."/>
        </authorList>
    </citation>
    <scope>NUCLEOTIDE SEQUENCE [LARGE SCALE GENOMIC DNA]</scope>
    <source>
        <strain evidence="10 11">LacT</strain>
    </source>
</reference>
<dbReference type="AlphaFoldDB" id="A0A833ME54"/>
<dbReference type="EC" id="6.1.1.2" evidence="8"/>
<dbReference type="PANTHER" id="PTHR43766:SF1">
    <property type="entry name" value="TRYPTOPHAN--TRNA LIGASE, MITOCHONDRIAL"/>
    <property type="match status" value="1"/>
</dbReference>
<dbReference type="InterPro" id="IPR024109">
    <property type="entry name" value="Trp-tRNA-ligase_bac-type"/>
</dbReference>
<evidence type="ECO:0000313" key="11">
    <source>
        <dbReference type="Proteomes" id="UP000465601"/>
    </source>
</evidence>
<dbReference type="PROSITE" id="PS00178">
    <property type="entry name" value="AA_TRNA_LIGASE_I"/>
    <property type="match status" value="1"/>
</dbReference>
<gene>
    <name evidence="8 10" type="primary">trpS</name>
    <name evidence="10" type="ORF">F8153_07545</name>
</gene>
<keyword evidence="11" id="KW-1185">Reference proteome</keyword>
<protein>
    <recommendedName>
        <fullName evidence="8">Tryptophan--tRNA ligase</fullName>
        <ecNumber evidence="8">6.1.1.2</ecNumber>
    </recommendedName>
    <alternativeName>
        <fullName evidence="8">Tryptophanyl-tRNA synthetase</fullName>
        <shortName evidence="8">TrpRS</shortName>
    </alternativeName>
</protein>
<keyword evidence="6 8" id="KW-0030">Aminoacyl-tRNA synthetase</keyword>
<name>A0A833ME54_9FIRM</name>
<comment type="similarity">
    <text evidence="1 8 9">Belongs to the class-I aminoacyl-tRNA synthetase family.</text>
</comment>
<comment type="caution">
    <text evidence="10">The sequence shown here is derived from an EMBL/GenBank/DDBJ whole genome shotgun (WGS) entry which is preliminary data.</text>
</comment>
<evidence type="ECO:0000256" key="9">
    <source>
        <dbReference type="RuleBase" id="RU363036"/>
    </source>
</evidence>
<evidence type="ECO:0000256" key="8">
    <source>
        <dbReference type="HAMAP-Rule" id="MF_00140"/>
    </source>
</evidence>
<evidence type="ECO:0000256" key="1">
    <source>
        <dbReference type="ARBA" id="ARBA00005594"/>
    </source>
</evidence>
<comment type="subunit">
    <text evidence="8">Homodimer.</text>
</comment>
<dbReference type="GO" id="GO:0004830">
    <property type="term" value="F:tryptophan-tRNA ligase activity"/>
    <property type="evidence" value="ECO:0007669"/>
    <property type="project" value="UniProtKB-UniRule"/>
</dbReference>
<feature type="binding site" evidence="8">
    <location>
        <begin position="200"/>
        <end position="204"/>
    </location>
    <ligand>
        <name>ATP</name>
        <dbReference type="ChEBI" id="CHEBI:30616"/>
    </ligand>
</feature>
<sequence length="336" mass="37920">MGGYIMKEKIIFSGAQPTGSLTLGNYIGAIQNWKALEKEYQCLYSIVDLHSLTVRQDPKEFNRVCLSFLVQYLACGLDPVKNILFFQSHVPQHTELSWILNCYTYMGELGRMTQFKEKSDKHKDNINSGLFTYPVLQAADILLYKTDVVPVGEDQKQHLELTRDIALRFNQVYGDTFTVPEHHIPKVGAKIMSLQDPTKKMSKSDEDSNGTIFLMDSEDVIVKKIKRAVTDNEGRIAYSDHQPGVKNLITIISTLSGKSIEAVVESFEGKGYGALKTEAAEVVNETLKPFKTRYEDYTNNLDYVVSVYTKGAERASEMAETTMREVRESLGLITLK</sequence>
<evidence type="ECO:0000256" key="6">
    <source>
        <dbReference type="ARBA" id="ARBA00023146"/>
    </source>
</evidence>
<dbReference type="GO" id="GO:0005829">
    <property type="term" value="C:cytosol"/>
    <property type="evidence" value="ECO:0007669"/>
    <property type="project" value="TreeGrafter"/>
</dbReference>
<dbReference type="InterPro" id="IPR002305">
    <property type="entry name" value="aa-tRNA-synth_Ic"/>
</dbReference>
<dbReference type="Gene3D" id="3.40.50.620">
    <property type="entry name" value="HUPs"/>
    <property type="match status" value="1"/>
</dbReference>
<dbReference type="Gene3D" id="1.10.240.10">
    <property type="entry name" value="Tyrosyl-Transfer RNA Synthetase"/>
    <property type="match status" value="1"/>
</dbReference>
<feature type="binding site" evidence="8">
    <location>
        <begin position="24"/>
        <end position="25"/>
    </location>
    <ligand>
        <name>ATP</name>
        <dbReference type="ChEBI" id="CHEBI:30616"/>
    </ligand>
</feature>
<keyword evidence="2 8" id="KW-0436">Ligase</keyword>
<dbReference type="InterPro" id="IPR014729">
    <property type="entry name" value="Rossmann-like_a/b/a_fold"/>
</dbReference>
<proteinExistence type="inferred from homology"/>
<dbReference type="OrthoDB" id="9801042at2"/>
<evidence type="ECO:0000256" key="2">
    <source>
        <dbReference type="ARBA" id="ARBA00022598"/>
    </source>
</evidence>
<dbReference type="SUPFAM" id="SSF52374">
    <property type="entry name" value="Nucleotidylyl transferase"/>
    <property type="match status" value="1"/>
</dbReference>
<accession>A0A833ME54</accession>
<dbReference type="NCBIfam" id="TIGR00233">
    <property type="entry name" value="trpS"/>
    <property type="match status" value="1"/>
</dbReference>
<dbReference type="GO" id="GO:0005524">
    <property type="term" value="F:ATP binding"/>
    <property type="evidence" value="ECO:0007669"/>
    <property type="project" value="UniProtKB-UniRule"/>
</dbReference>
<feature type="short sequence motif" description="'HIGH' region" evidence="8">
    <location>
        <begin position="17"/>
        <end position="25"/>
    </location>
</feature>
<evidence type="ECO:0000256" key="7">
    <source>
        <dbReference type="ARBA" id="ARBA00049929"/>
    </source>
</evidence>
<dbReference type="InterPro" id="IPR050203">
    <property type="entry name" value="Trp-tRNA_synthetase"/>
</dbReference>
<evidence type="ECO:0000256" key="4">
    <source>
        <dbReference type="ARBA" id="ARBA00022840"/>
    </source>
</evidence>
<feature type="short sequence motif" description="'KMSKS' region" evidence="8">
    <location>
        <begin position="200"/>
        <end position="204"/>
    </location>
</feature>
<dbReference type="Pfam" id="PF00579">
    <property type="entry name" value="tRNA-synt_1b"/>
    <property type="match status" value="1"/>
</dbReference>
<keyword evidence="4 8" id="KW-0067">ATP-binding</keyword>
<dbReference type="PRINTS" id="PR01039">
    <property type="entry name" value="TRNASYNTHTRP"/>
</dbReference>
<keyword evidence="3 8" id="KW-0547">Nucleotide-binding</keyword>
<comment type="function">
    <text evidence="8">Catalyzes the attachment of tryptophan to tRNA(Trp).</text>
</comment>
<dbReference type="GO" id="GO:0006436">
    <property type="term" value="P:tryptophanyl-tRNA aminoacylation"/>
    <property type="evidence" value="ECO:0007669"/>
    <property type="project" value="UniProtKB-UniRule"/>
</dbReference>
<feature type="binding site" evidence="8">
    <location>
        <begin position="16"/>
        <end position="18"/>
    </location>
    <ligand>
        <name>ATP</name>
        <dbReference type="ChEBI" id="CHEBI:30616"/>
    </ligand>
</feature>
<organism evidence="10 11">
    <name type="scientific">Alkaliphilus serpentinus</name>
    <dbReference type="NCBI Taxonomy" id="1482731"/>
    <lineage>
        <taxon>Bacteria</taxon>
        <taxon>Bacillati</taxon>
        <taxon>Bacillota</taxon>
        <taxon>Clostridia</taxon>
        <taxon>Peptostreptococcales</taxon>
        <taxon>Natronincolaceae</taxon>
        <taxon>Alkaliphilus</taxon>
    </lineage>
</organism>
<evidence type="ECO:0000256" key="5">
    <source>
        <dbReference type="ARBA" id="ARBA00022917"/>
    </source>
</evidence>
<dbReference type="EMBL" id="WBZB01000022">
    <property type="protein sequence ID" value="KAB3530287.1"/>
    <property type="molecule type" value="Genomic_DNA"/>
</dbReference>
<keyword evidence="8" id="KW-0963">Cytoplasm</keyword>
<feature type="binding site" evidence="8">
    <location>
        <position position="191"/>
    </location>
    <ligand>
        <name>ATP</name>
        <dbReference type="ChEBI" id="CHEBI:30616"/>
    </ligand>
</feature>
<keyword evidence="5 8" id="KW-0648">Protein biosynthesis</keyword>
<evidence type="ECO:0000313" key="10">
    <source>
        <dbReference type="EMBL" id="KAB3530287.1"/>
    </source>
</evidence>
<dbReference type="HAMAP" id="MF_00140_B">
    <property type="entry name" value="Trp_tRNA_synth_B"/>
    <property type="match status" value="1"/>
</dbReference>
<dbReference type="Proteomes" id="UP000465601">
    <property type="component" value="Unassembled WGS sequence"/>
</dbReference>
<dbReference type="FunFam" id="1.10.240.10:FF:000002">
    <property type="entry name" value="Tryptophan--tRNA ligase"/>
    <property type="match status" value="1"/>
</dbReference>